<feature type="region of interest" description="Disordered" evidence="1">
    <location>
        <begin position="97"/>
        <end position="116"/>
    </location>
</feature>
<keyword evidence="2" id="KW-1133">Transmembrane helix</keyword>
<feature type="transmembrane region" description="Helical" evidence="2">
    <location>
        <begin position="169"/>
        <end position="187"/>
    </location>
</feature>
<evidence type="ECO:0000256" key="1">
    <source>
        <dbReference type="SAM" id="MobiDB-lite"/>
    </source>
</evidence>
<dbReference type="Proteomes" id="UP000034805">
    <property type="component" value="Unassembled WGS sequence"/>
</dbReference>
<dbReference type="AlphaFoldDB" id="A0A0P7Y8V2"/>
<keyword evidence="2" id="KW-0812">Transmembrane</keyword>
<reference evidence="3 4" key="1">
    <citation type="submission" date="2015-08" db="EMBL/GenBank/DDBJ databases">
        <title>The genome of the Asian arowana (Scleropages formosus).</title>
        <authorList>
            <person name="Tan M.H."/>
            <person name="Gan H.M."/>
            <person name="Croft L.J."/>
            <person name="Austin C.M."/>
        </authorList>
    </citation>
    <scope>NUCLEOTIDE SEQUENCE [LARGE SCALE GENOMIC DNA]</scope>
    <source>
        <strain evidence="3">Aro1</strain>
    </source>
</reference>
<gene>
    <name evidence="3" type="ORF">Z043_119691</name>
</gene>
<proteinExistence type="predicted"/>
<evidence type="ECO:0000313" key="3">
    <source>
        <dbReference type="EMBL" id="KPP62138.1"/>
    </source>
</evidence>
<name>A0A0P7Y8V2_SCLFO</name>
<feature type="compositionally biased region" description="Acidic residues" evidence="1">
    <location>
        <begin position="39"/>
        <end position="53"/>
    </location>
</feature>
<feature type="region of interest" description="Disordered" evidence="1">
    <location>
        <begin position="1"/>
        <end position="78"/>
    </location>
</feature>
<comment type="caution">
    <text evidence="3">The sequence shown here is derived from an EMBL/GenBank/DDBJ whole genome shotgun (WGS) entry which is preliminary data.</text>
</comment>
<feature type="transmembrane region" description="Helical" evidence="2">
    <location>
        <begin position="139"/>
        <end position="157"/>
    </location>
</feature>
<feature type="compositionally biased region" description="Basic and acidic residues" evidence="1">
    <location>
        <begin position="25"/>
        <end position="38"/>
    </location>
</feature>
<evidence type="ECO:0000256" key="2">
    <source>
        <dbReference type="SAM" id="Phobius"/>
    </source>
</evidence>
<keyword evidence="2" id="KW-0472">Membrane</keyword>
<evidence type="ECO:0008006" key="5">
    <source>
        <dbReference type="Google" id="ProtNLM"/>
    </source>
</evidence>
<evidence type="ECO:0000313" key="4">
    <source>
        <dbReference type="Proteomes" id="UP000034805"/>
    </source>
</evidence>
<sequence>MEELARGAADGESGRADGASTAPPGREEEVRVELLHVDGEEDDEDEDEEEEEQRELGAERLHLKRRDAGAERAGGPPRRCPRGSLVACWGRQSESCAAEERGRRSPHGHPKAGAVASVCPESPVALPDTEKKQAFRGLGLLYALLASVVFSIVAFIVKKVDGLHAVEISAIRCFFQITFTLPALIYYR</sequence>
<dbReference type="EMBL" id="JARO02008946">
    <property type="protein sequence ID" value="KPP62138.1"/>
    <property type="molecule type" value="Genomic_DNA"/>
</dbReference>
<accession>A0A0P7Y8V2</accession>
<protein>
    <recommendedName>
        <fullName evidence="5">EamA domain-containing protein</fullName>
    </recommendedName>
</protein>
<organism evidence="3 4">
    <name type="scientific">Scleropages formosus</name>
    <name type="common">Asian bonytongue</name>
    <name type="synonym">Osteoglossum formosum</name>
    <dbReference type="NCBI Taxonomy" id="113540"/>
    <lineage>
        <taxon>Eukaryota</taxon>
        <taxon>Metazoa</taxon>
        <taxon>Chordata</taxon>
        <taxon>Craniata</taxon>
        <taxon>Vertebrata</taxon>
        <taxon>Euteleostomi</taxon>
        <taxon>Actinopterygii</taxon>
        <taxon>Neopterygii</taxon>
        <taxon>Teleostei</taxon>
        <taxon>Osteoglossocephala</taxon>
        <taxon>Osteoglossomorpha</taxon>
        <taxon>Osteoglossiformes</taxon>
        <taxon>Osteoglossidae</taxon>
        <taxon>Scleropages</taxon>
    </lineage>
</organism>
<feature type="compositionally biased region" description="Basic and acidic residues" evidence="1">
    <location>
        <begin position="54"/>
        <end position="70"/>
    </location>
</feature>